<evidence type="ECO:0000256" key="1">
    <source>
        <dbReference type="SAM" id="Phobius"/>
    </source>
</evidence>
<reference evidence="2 3" key="1">
    <citation type="submission" date="2024-09" db="EMBL/GenBank/DDBJ databases">
        <authorList>
            <person name="Ruan L."/>
        </authorList>
    </citation>
    <scope>NUCLEOTIDE SEQUENCE [LARGE SCALE GENOMIC DNA]</scope>
    <source>
        <strain evidence="2 3">D33</strain>
    </source>
</reference>
<dbReference type="RefSeq" id="WP_375527395.1">
    <property type="nucleotide sequence ID" value="NZ_JBHILM010000029.1"/>
</dbReference>
<proteinExistence type="predicted"/>
<gene>
    <name evidence="2" type="ORF">ACE3NQ_22400</name>
</gene>
<comment type="caution">
    <text evidence="2">The sequence shown here is derived from an EMBL/GenBank/DDBJ whole genome shotgun (WGS) entry which is preliminary data.</text>
</comment>
<keyword evidence="3" id="KW-1185">Reference proteome</keyword>
<feature type="transmembrane region" description="Helical" evidence="1">
    <location>
        <begin position="58"/>
        <end position="77"/>
    </location>
</feature>
<dbReference type="EMBL" id="JBHILM010000029">
    <property type="protein sequence ID" value="MFB5683666.1"/>
    <property type="molecule type" value="Genomic_DNA"/>
</dbReference>
<keyword evidence="1" id="KW-0472">Membrane</keyword>
<name>A0ABV5BGN0_9BACL</name>
<dbReference type="Proteomes" id="UP001580407">
    <property type="component" value="Unassembled WGS sequence"/>
</dbReference>
<evidence type="ECO:0008006" key="4">
    <source>
        <dbReference type="Google" id="ProtNLM"/>
    </source>
</evidence>
<organism evidence="2 3">
    <name type="scientific">Paenibacillus terreus</name>
    <dbReference type="NCBI Taxonomy" id="1387834"/>
    <lineage>
        <taxon>Bacteria</taxon>
        <taxon>Bacillati</taxon>
        <taxon>Bacillota</taxon>
        <taxon>Bacilli</taxon>
        <taxon>Bacillales</taxon>
        <taxon>Paenibacillaceae</taxon>
        <taxon>Paenibacillus</taxon>
    </lineage>
</organism>
<keyword evidence="1" id="KW-0812">Transmembrane</keyword>
<evidence type="ECO:0000313" key="3">
    <source>
        <dbReference type="Proteomes" id="UP001580407"/>
    </source>
</evidence>
<keyword evidence="1" id="KW-1133">Transmembrane helix</keyword>
<protein>
    <recommendedName>
        <fullName evidence="4">TRAG family protein</fullName>
    </recommendedName>
</protein>
<accession>A0ABV5BGN0</accession>
<sequence>MKTKQKWAISLLLFGIGGILNLFISTALHRLLSGNTSRLTWSTLESCLSSLISNSQHVLLFVCLQGFISLLTVLFFTTNNRPYQSKLQRVAPGIETPISTGQHQHGSARWLKEEEWPRAFDHYSLDFRHPLIRHLIDSGYDDLNFLKPPKQEDMHDEAVSSKNDPQT</sequence>
<feature type="transmembrane region" description="Helical" evidence="1">
    <location>
        <begin position="7"/>
        <end position="28"/>
    </location>
</feature>
<evidence type="ECO:0000313" key="2">
    <source>
        <dbReference type="EMBL" id="MFB5683666.1"/>
    </source>
</evidence>